<organism evidence="3 4">
    <name type="scientific">Collybiopsis confluens</name>
    <dbReference type="NCBI Taxonomy" id="2823264"/>
    <lineage>
        <taxon>Eukaryota</taxon>
        <taxon>Fungi</taxon>
        <taxon>Dikarya</taxon>
        <taxon>Basidiomycota</taxon>
        <taxon>Agaricomycotina</taxon>
        <taxon>Agaricomycetes</taxon>
        <taxon>Agaricomycetidae</taxon>
        <taxon>Agaricales</taxon>
        <taxon>Marasmiineae</taxon>
        <taxon>Omphalotaceae</taxon>
        <taxon>Collybiopsis</taxon>
    </lineage>
</organism>
<keyword evidence="2" id="KW-0472">Membrane</keyword>
<dbReference type="AlphaFoldDB" id="A0A8H5HJ79"/>
<name>A0A8H5HJ79_9AGAR</name>
<feature type="transmembrane region" description="Helical" evidence="2">
    <location>
        <begin position="186"/>
        <end position="208"/>
    </location>
</feature>
<evidence type="ECO:0000313" key="3">
    <source>
        <dbReference type="EMBL" id="KAF5383985.1"/>
    </source>
</evidence>
<evidence type="ECO:0000256" key="1">
    <source>
        <dbReference type="SAM" id="MobiDB-lite"/>
    </source>
</evidence>
<sequence length="348" mass="38687">MATTTPFDRMFLTGICIETALYGLNCGVFGAAMYVLIRKYRKDGNRSGMFLFGLSTAYAVVAIRQLFEAFIFSPPGTASAYFKMQTNPLAVTKLVLYTVNVVTQNLFLIWRLWAIWNHNWWTIVLPLLMEIVHTGMIHGLYPSPLITQYLSAYAVSAFIAIGVGAKPTSHEREKGFFILIVKRCSIVDWSMDLVINIGVTAAIALRLWYMARFLGEHMPDRHNQVMGIMRMILESGLLFASATIVTVSIYLSGSLDTVNAIDGIVQLATITPLLIIVRVGLGLTAGQPSKQNRTTEIDLPMEFASGPRHDESGISDDTEMTDSTHTRHTRTKHDTSSDLPKVEQSSIE</sequence>
<dbReference type="OrthoDB" id="3357408at2759"/>
<evidence type="ECO:0000256" key="2">
    <source>
        <dbReference type="SAM" id="Phobius"/>
    </source>
</evidence>
<feature type="transmembrane region" description="Helical" evidence="2">
    <location>
        <begin position="120"/>
        <end position="140"/>
    </location>
</feature>
<keyword evidence="4" id="KW-1185">Reference proteome</keyword>
<proteinExistence type="predicted"/>
<comment type="caution">
    <text evidence="3">The sequence shown here is derived from an EMBL/GenBank/DDBJ whole genome shotgun (WGS) entry which is preliminary data.</text>
</comment>
<feature type="transmembrane region" description="Helical" evidence="2">
    <location>
        <begin position="49"/>
        <end position="67"/>
    </location>
</feature>
<keyword evidence="2" id="KW-1133">Transmembrane helix</keyword>
<feature type="transmembrane region" description="Helical" evidence="2">
    <location>
        <begin position="228"/>
        <end position="251"/>
    </location>
</feature>
<dbReference type="Proteomes" id="UP000518752">
    <property type="component" value="Unassembled WGS sequence"/>
</dbReference>
<evidence type="ECO:0000313" key="4">
    <source>
        <dbReference type="Proteomes" id="UP000518752"/>
    </source>
</evidence>
<reference evidence="3 4" key="1">
    <citation type="journal article" date="2020" name="ISME J.">
        <title>Uncovering the hidden diversity of litter-decomposition mechanisms in mushroom-forming fungi.</title>
        <authorList>
            <person name="Floudas D."/>
            <person name="Bentzer J."/>
            <person name="Ahren D."/>
            <person name="Johansson T."/>
            <person name="Persson P."/>
            <person name="Tunlid A."/>
        </authorList>
    </citation>
    <scope>NUCLEOTIDE SEQUENCE [LARGE SCALE GENOMIC DNA]</scope>
    <source>
        <strain evidence="3 4">CBS 406.79</strain>
    </source>
</reference>
<gene>
    <name evidence="3" type="ORF">D9757_006950</name>
</gene>
<feature type="region of interest" description="Disordered" evidence="1">
    <location>
        <begin position="302"/>
        <end position="348"/>
    </location>
</feature>
<feature type="transmembrane region" description="Helical" evidence="2">
    <location>
        <begin position="94"/>
        <end position="113"/>
    </location>
</feature>
<accession>A0A8H5HJ79</accession>
<feature type="transmembrane region" description="Helical" evidence="2">
    <location>
        <begin position="263"/>
        <end position="283"/>
    </location>
</feature>
<keyword evidence="2" id="KW-0812">Transmembrane</keyword>
<feature type="transmembrane region" description="Helical" evidence="2">
    <location>
        <begin position="20"/>
        <end position="37"/>
    </location>
</feature>
<dbReference type="EMBL" id="JAACJN010000045">
    <property type="protein sequence ID" value="KAF5383985.1"/>
    <property type="molecule type" value="Genomic_DNA"/>
</dbReference>
<protein>
    <submittedName>
        <fullName evidence="3">Uncharacterized protein</fullName>
    </submittedName>
</protein>